<gene>
    <name evidence="3" type="ORF">POF43_002520</name>
</gene>
<reference evidence="3 4" key="1">
    <citation type="submission" date="2023-05" db="EMBL/GenBank/DDBJ databases">
        <title>Streptantibioticus silvisoli sp. nov., acidotolerant actinomycetes 1 from pine litter.</title>
        <authorList>
            <person name="Swiecimska M."/>
            <person name="Golinska P."/>
            <person name="Sangal V."/>
            <person name="Wachnowicz B."/>
            <person name="Goodfellow M."/>
        </authorList>
    </citation>
    <scope>NUCLEOTIDE SEQUENCE [LARGE SCALE GENOMIC DNA]</scope>
    <source>
        <strain evidence="3 4">SL54</strain>
    </source>
</reference>
<accession>A0ABT6VSZ9</accession>
<dbReference type="InterPro" id="IPR036388">
    <property type="entry name" value="WH-like_DNA-bd_sf"/>
</dbReference>
<feature type="domain" description="HTH luxR-type" evidence="2">
    <location>
        <begin position="36"/>
        <end position="101"/>
    </location>
</feature>
<sequence>MYDLDAAPSELNRPKGPDPQRACVNCQNPASPSDQTVLRPRTLSETDAAILQLLAAGSSSVKIATHLHMSRQAVDYHIHAMLRSLKAVNRPGLVSKAYTLGIMVVDSWPPRVWPDCVG</sequence>
<dbReference type="SUPFAM" id="SSF46894">
    <property type="entry name" value="C-terminal effector domain of the bipartite response regulators"/>
    <property type="match status" value="1"/>
</dbReference>
<evidence type="ECO:0000313" key="3">
    <source>
        <dbReference type="EMBL" id="MDI5961605.1"/>
    </source>
</evidence>
<dbReference type="PROSITE" id="PS50043">
    <property type="entry name" value="HTH_LUXR_2"/>
    <property type="match status" value="1"/>
</dbReference>
<protein>
    <submittedName>
        <fullName evidence="3">Helix-turn-helix transcriptional regulator</fullName>
    </submittedName>
</protein>
<evidence type="ECO:0000259" key="2">
    <source>
        <dbReference type="PROSITE" id="PS50043"/>
    </source>
</evidence>
<dbReference type="Pfam" id="PF00196">
    <property type="entry name" value="GerE"/>
    <property type="match status" value="1"/>
</dbReference>
<name>A0ABT6VSZ9_9ACTN</name>
<dbReference type="Gene3D" id="1.10.10.10">
    <property type="entry name" value="Winged helix-like DNA-binding domain superfamily/Winged helix DNA-binding domain"/>
    <property type="match status" value="1"/>
</dbReference>
<feature type="region of interest" description="Disordered" evidence="1">
    <location>
        <begin position="1"/>
        <end position="37"/>
    </location>
</feature>
<dbReference type="InterPro" id="IPR016032">
    <property type="entry name" value="Sig_transdc_resp-reg_C-effctor"/>
</dbReference>
<dbReference type="SMART" id="SM00421">
    <property type="entry name" value="HTH_LUXR"/>
    <property type="match status" value="1"/>
</dbReference>
<evidence type="ECO:0000313" key="4">
    <source>
        <dbReference type="Proteomes" id="UP001156398"/>
    </source>
</evidence>
<dbReference type="InterPro" id="IPR000792">
    <property type="entry name" value="Tscrpt_reg_LuxR_C"/>
</dbReference>
<organism evidence="3 4">
    <name type="scientific">Streptantibioticus silvisoli</name>
    <dbReference type="NCBI Taxonomy" id="2705255"/>
    <lineage>
        <taxon>Bacteria</taxon>
        <taxon>Bacillati</taxon>
        <taxon>Actinomycetota</taxon>
        <taxon>Actinomycetes</taxon>
        <taxon>Kitasatosporales</taxon>
        <taxon>Streptomycetaceae</taxon>
        <taxon>Streptantibioticus</taxon>
    </lineage>
</organism>
<proteinExistence type="predicted"/>
<comment type="caution">
    <text evidence="3">The sequence shown here is derived from an EMBL/GenBank/DDBJ whole genome shotgun (WGS) entry which is preliminary data.</text>
</comment>
<dbReference type="Proteomes" id="UP001156398">
    <property type="component" value="Unassembled WGS sequence"/>
</dbReference>
<evidence type="ECO:0000256" key="1">
    <source>
        <dbReference type="SAM" id="MobiDB-lite"/>
    </source>
</evidence>
<keyword evidence="4" id="KW-1185">Reference proteome</keyword>
<feature type="compositionally biased region" description="Polar residues" evidence="1">
    <location>
        <begin position="25"/>
        <end position="36"/>
    </location>
</feature>
<dbReference type="EMBL" id="JAAGKO020000002">
    <property type="protein sequence ID" value="MDI5961605.1"/>
    <property type="molecule type" value="Genomic_DNA"/>
</dbReference>